<feature type="non-terminal residue" evidence="2">
    <location>
        <position position="91"/>
    </location>
</feature>
<keyword evidence="3" id="KW-1185">Reference proteome</keyword>
<organism evidence="2 3">
    <name type="scientific">Asaccharospora irregularis DSM 2635</name>
    <dbReference type="NCBI Taxonomy" id="1121321"/>
    <lineage>
        <taxon>Bacteria</taxon>
        <taxon>Bacillati</taxon>
        <taxon>Bacillota</taxon>
        <taxon>Clostridia</taxon>
        <taxon>Peptostreptococcales</taxon>
        <taxon>Peptostreptococcaceae</taxon>
        <taxon>Asaccharospora</taxon>
    </lineage>
</organism>
<sequence>MKNIRNWLILLSTFLILFAVGCSNGTGQATAGSNDLDESYKKLRGKLISQGVFPAQEYVKGNTMRHQEGAKIAAEMLYGKGKYIEFLNDKE</sequence>
<feature type="signal peptide" evidence="1">
    <location>
        <begin position="1"/>
        <end position="31"/>
    </location>
</feature>
<feature type="chain" id="PRO_5013291100" evidence="1">
    <location>
        <begin position="32"/>
        <end position="91"/>
    </location>
</feature>
<evidence type="ECO:0000313" key="3">
    <source>
        <dbReference type="Proteomes" id="UP000243255"/>
    </source>
</evidence>
<gene>
    <name evidence="2" type="ORF">SAMN04488530_1732</name>
</gene>
<dbReference type="RefSeq" id="WP_143153397.1">
    <property type="nucleotide sequence ID" value="NZ_FQWX01000073.1"/>
</dbReference>
<dbReference type="EMBL" id="FQWX01000073">
    <property type="protein sequence ID" value="SHH53482.1"/>
    <property type="molecule type" value="Genomic_DNA"/>
</dbReference>
<accession>A0A1M5TRT5</accession>
<protein>
    <submittedName>
        <fullName evidence="2">Uncharacterized protein</fullName>
    </submittedName>
</protein>
<dbReference type="PROSITE" id="PS51257">
    <property type="entry name" value="PROKAR_LIPOPROTEIN"/>
    <property type="match status" value="1"/>
</dbReference>
<name>A0A1M5TRT5_9FIRM</name>
<reference evidence="3" key="1">
    <citation type="submission" date="2016-11" db="EMBL/GenBank/DDBJ databases">
        <authorList>
            <person name="Varghese N."/>
            <person name="Submissions S."/>
        </authorList>
    </citation>
    <scope>NUCLEOTIDE SEQUENCE [LARGE SCALE GENOMIC DNA]</scope>
    <source>
        <strain evidence="3">DSM 2635</strain>
    </source>
</reference>
<dbReference type="AlphaFoldDB" id="A0A1M5TRT5"/>
<evidence type="ECO:0000313" key="2">
    <source>
        <dbReference type="EMBL" id="SHH53482.1"/>
    </source>
</evidence>
<evidence type="ECO:0000256" key="1">
    <source>
        <dbReference type="SAM" id="SignalP"/>
    </source>
</evidence>
<dbReference type="Proteomes" id="UP000243255">
    <property type="component" value="Unassembled WGS sequence"/>
</dbReference>
<dbReference type="OrthoDB" id="2544341at2"/>
<proteinExistence type="predicted"/>
<keyword evidence="1" id="KW-0732">Signal</keyword>